<dbReference type="KEGG" id="csb:CLSA_c23030"/>
<dbReference type="HOGENOM" id="CLU_478760_0_0_9"/>
<keyword evidence="1" id="KW-0812">Transmembrane</keyword>
<dbReference type="GeneID" id="55474736"/>
<keyword evidence="1" id="KW-1133">Transmembrane helix</keyword>
<dbReference type="EMBL" id="CP006721">
    <property type="protein sequence ID" value="AGX43278.1"/>
    <property type="molecule type" value="Genomic_DNA"/>
</dbReference>
<proteinExistence type="predicted"/>
<keyword evidence="1" id="KW-0472">Membrane</keyword>
<reference evidence="2 3" key="1">
    <citation type="journal article" date="2013" name="Genome Announc.">
        <title>Complete Genome Sequence of the Solvent Producer Clostridium saccharobutylicum NCP262 (DSM 13864).</title>
        <authorList>
            <person name="Poehlein A."/>
            <person name="Hartwich K."/>
            <person name="Krabben P."/>
            <person name="Ehrenreich A."/>
            <person name="Liebl W."/>
            <person name="Durre P."/>
            <person name="Gottschalk G."/>
            <person name="Daniel R."/>
        </authorList>
    </citation>
    <scope>NUCLEOTIDE SEQUENCE [LARGE SCALE GENOMIC DNA]</scope>
    <source>
        <strain evidence="2">DSM 13864</strain>
    </source>
</reference>
<evidence type="ECO:0000313" key="3">
    <source>
        <dbReference type="Proteomes" id="UP000017118"/>
    </source>
</evidence>
<sequence>MSLFGSTLSISDGFTSVFQKFSSGLASTSLQFTSFINSLNRSSNDIQNSGSNTGNKWTDAFKSIKEKGVSAFKDINSSVSTFSNSTTGLITKLTAGFISVAGTVKGLKTGFKTAMELQDARMTLDALYNSEAKGGEKFKMATDFANKTPWEEKETVGSLVKLKAYDLPDDEKMMTMMSDLGATFKSMGQNMDTAVEAMGDMMNGQWERMTSFGIKRETLDKYLQDKGMKTFDNKQGQITDKNALMSAFTSFMKDKHYTGMTDKLGETASGKLSTMTGNLKKSLAELVGISEDGKVKSGSLFDNFIKGMTNFITKMNQFTTSSNFDKITKAASDIGSAISNDLGYLADHPEVASTLMKFTAGLLAFNVISSLVSPIFSIVGAVSTLLPILAPIVGFLAPVAVGIGITIGLFESLSSILSSDGLLHQGISWLLGNIPLVGTFLQQWWEDSTTTIKEWLNDLWNWIENKFGFGSSDSKGDTSATNPHIHPNNDTSTWFTGNLKDNKVNYQTATDLKNNGSIVNTDASKSTINNKTDVNIHVDKVEKTADVDNFMDTVVKRMNKYSATRNNLG</sequence>
<evidence type="ECO:0000313" key="2">
    <source>
        <dbReference type="EMBL" id="AGX43278.1"/>
    </source>
</evidence>
<gene>
    <name evidence="2" type="ORF">CLSA_c23030</name>
</gene>
<feature type="transmembrane region" description="Helical" evidence="1">
    <location>
        <begin position="388"/>
        <end position="410"/>
    </location>
</feature>
<dbReference type="PATRIC" id="fig|1345695.10.peg.2287"/>
<evidence type="ECO:0000256" key="1">
    <source>
        <dbReference type="SAM" id="Phobius"/>
    </source>
</evidence>
<accession>U5MRX5</accession>
<feature type="transmembrane region" description="Helical" evidence="1">
    <location>
        <begin position="362"/>
        <end position="382"/>
    </location>
</feature>
<organism evidence="2 3">
    <name type="scientific">Clostridium saccharobutylicum DSM 13864</name>
    <dbReference type="NCBI Taxonomy" id="1345695"/>
    <lineage>
        <taxon>Bacteria</taxon>
        <taxon>Bacillati</taxon>
        <taxon>Bacillota</taxon>
        <taxon>Clostridia</taxon>
        <taxon>Eubacteriales</taxon>
        <taxon>Clostridiaceae</taxon>
        <taxon>Clostridium</taxon>
    </lineage>
</organism>
<dbReference type="eggNOG" id="COG3941">
    <property type="taxonomic scope" value="Bacteria"/>
</dbReference>
<dbReference type="RefSeq" id="WP_022746429.1">
    <property type="nucleotide sequence ID" value="NC_022571.1"/>
</dbReference>
<dbReference type="AlphaFoldDB" id="U5MRX5"/>
<dbReference type="Proteomes" id="UP000017118">
    <property type="component" value="Chromosome"/>
</dbReference>
<name>U5MRX5_CLOSA</name>
<protein>
    <submittedName>
        <fullName evidence="2">Uncharacterized protein</fullName>
    </submittedName>
</protein>
<keyword evidence="3" id="KW-1185">Reference proteome</keyword>